<organism evidence="1 2">
    <name type="scientific">Hyalomma marginatum</name>
    <dbReference type="NCBI Taxonomy" id="34627"/>
    <lineage>
        <taxon>Eukaryota</taxon>
        <taxon>Metazoa</taxon>
        <taxon>Ecdysozoa</taxon>
        <taxon>Arthropoda</taxon>
        <taxon>Chelicerata</taxon>
        <taxon>Arachnida</taxon>
        <taxon>Acari</taxon>
        <taxon>Parasitiformes</taxon>
        <taxon>Ixodida</taxon>
        <taxon>Ixodoidea</taxon>
        <taxon>Ixodidae</taxon>
        <taxon>Hyalomminae</taxon>
        <taxon>Hyalomma</taxon>
    </lineage>
</organism>
<comment type="caution">
    <text evidence="1">The sequence shown here is derived from an EMBL/GenBank/DDBJ whole genome shotgun (WGS) entry which is preliminary data.</text>
</comment>
<proteinExistence type="predicted"/>
<name>A0A8S4C3U4_9ACAR</name>
<gene>
    <name evidence="1" type="ORF">MHYMCMPASI_00518</name>
</gene>
<keyword evidence="2" id="KW-1185">Reference proteome</keyword>
<evidence type="ECO:0000313" key="2">
    <source>
        <dbReference type="Proteomes" id="UP000837675"/>
    </source>
</evidence>
<dbReference type="EMBL" id="CAJVAF010000226">
    <property type="protein sequence ID" value="CAG7592046.1"/>
    <property type="molecule type" value="Genomic_DNA"/>
</dbReference>
<sequence>MLNALRLPFQLHWQALVLRGPVVVSMPELGLYSGCPGVFEWICLKYFRSSMENVSLKKRAA</sequence>
<dbReference type="AlphaFoldDB" id="A0A8S4C3U4"/>
<evidence type="ECO:0000313" key="1">
    <source>
        <dbReference type="EMBL" id="CAG7592046.1"/>
    </source>
</evidence>
<dbReference type="Proteomes" id="UP000837675">
    <property type="component" value="Unassembled WGS sequence"/>
</dbReference>
<accession>A0A8S4C3U4</accession>
<reference evidence="1" key="1">
    <citation type="submission" date="2021-06" db="EMBL/GenBank/DDBJ databases">
        <authorList>
            <person name="Nardi T."/>
            <person name="Nardi T."/>
        </authorList>
    </citation>
    <scope>NUCLEOTIDE SEQUENCE</scope>
</reference>
<protein>
    <submittedName>
        <fullName evidence="1">Uncharacterized protein</fullName>
    </submittedName>
</protein>